<keyword evidence="5" id="KW-1185">Reference proteome</keyword>
<feature type="domain" description="SUEL-type lectin" evidence="3">
    <location>
        <begin position="421"/>
        <end position="503"/>
    </location>
</feature>
<evidence type="ECO:0000256" key="2">
    <source>
        <dbReference type="SAM" id="SignalP"/>
    </source>
</evidence>
<dbReference type="OrthoDB" id="1100386at2759"/>
<evidence type="ECO:0000313" key="5">
    <source>
        <dbReference type="Proteomes" id="UP000039324"/>
    </source>
</evidence>
<dbReference type="Pfam" id="PF02140">
    <property type="entry name" value="SUEL_Lectin"/>
    <property type="match status" value="3"/>
</dbReference>
<dbReference type="SUPFAM" id="SSF161270">
    <property type="entry name" value="PspA lactotransferrin-binding region"/>
    <property type="match status" value="1"/>
</dbReference>
<dbReference type="EMBL" id="CDSF01000112">
    <property type="protein sequence ID" value="CEP01477.1"/>
    <property type="molecule type" value="Genomic_DNA"/>
</dbReference>
<reference evidence="4 5" key="1">
    <citation type="submission" date="2015-02" db="EMBL/GenBank/DDBJ databases">
        <authorList>
            <person name="Chooi Y.-H."/>
        </authorList>
    </citation>
    <scope>NUCLEOTIDE SEQUENCE [LARGE SCALE GENOMIC DNA]</scope>
    <source>
        <strain evidence="4">E3</strain>
    </source>
</reference>
<evidence type="ECO:0000313" key="4">
    <source>
        <dbReference type="EMBL" id="CEP01477.1"/>
    </source>
</evidence>
<feature type="signal peptide" evidence="2">
    <location>
        <begin position="1"/>
        <end position="17"/>
    </location>
</feature>
<dbReference type="PROSITE" id="PS50228">
    <property type="entry name" value="SUEL_LECTIN"/>
    <property type="match status" value="3"/>
</dbReference>
<organism evidence="4 5">
    <name type="scientific">Plasmodiophora brassicae</name>
    <name type="common">Clubroot disease agent</name>
    <dbReference type="NCBI Taxonomy" id="37360"/>
    <lineage>
        <taxon>Eukaryota</taxon>
        <taxon>Sar</taxon>
        <taxon>Rhizaria</taxon>
        <taxon>Endomyxa</taxon>
        <taxon>Phytomyxea</taxon>
        <taxon>Plasmodiophorida</taxon>
        <taxon>Plasmodiophoridae</taxon>
        <taxon>Plasmodiophora</taxon>
    </lineage>
</organism>
<dbReference type="CDD" id="cd22842">
    <property type="entry name" value="Gal_Rha_Lectin_BGal"/>
    <property type="match status" value="3"/>
</dbReference>
<evidence type="ECO:0000256" key="1">
    <source>
        <dbReference type="SAM" id="Coils"/>
    </source>
</evidence>
<proteinExistence type="predicted"/>
<evidence type="ECO:0000259" key="3">
    <source>
        <dbReference type="PROSITE" id="PS50228"/>
    </source>
</evidence>
<dbReference type="GO" id="GO:0030246">
    <property type="term" value="F:carbohydrate binding"/>
    <property type="evidence" value="ECO:0007669"/>
    <property type="project" value="InterPro"/>
</dbReference>
<feature type="domain" description="SUEL-type lectin" evidence="3">
    <location>
        <begin position="632"/>
        <end position="714"/>
    </location>
</feature>
<dbReference type="InterPro" id="IPR000922">
    <property type="entry name" value="Lectin_gal-bd_dom"/>
</dbReference>
<feature type="coiled-coil region" evidence="1">
    <location>
        <begin position="319"/>
        <end position="364"/>
    </location>
</feature>
<name>A0A0G4J1T2_PLABS</name>
<dbReference type="Proteomes" id="UP000039324">
    <property type="component" value="Unassembled WGS sequence"/>
</dbReference>
<gene>
    <name evidence="4" type="ORF">PBRA_002083</name>
</gene>
<protein>
    <recommendedName>
        <fullName evidence="3">SUEL-type lectin domain-containing protein</fullName>
    </recommendedName>
</protein>
<feature type="domain" description="SUEL-type lectin" evidence="3">
    <location>
        <begin position="532"/>
        <end position="614"/>
    </location>
</feature>
<dbReference type="PANTHER" id="PTHR46780">
    <property type="entry name" value="PROTEIN EVA-1"/>
    <property type="match status" value="1"/>
</dbReference>
<keyword evidence="1" id="KW-0175">Coiled coil</keyword>
<feature type="chain" id="PRO_5005193382" description="SUEL-type lectin domain-containing protein" evidence="2">
    <location>
        <begin position="18"/>
        <end position="715"/>
    </location>
</feature>
<dbReference type="AlphaFoldDB" id="A0A0G4J1T2"/>
<accession>A0A0G4J1T2</accession>
<keyword evidence="2" id="KW-0732">Signal</keyword>
<sequence>MFGKVVLVVLAAAGVFASEHASNARMGTDLMDTVLAVASRYMDMESSTDLVELKSTKAEIINALLGIQQEIMADQKADAAKFTSAQSYLSNAIKTNQAHLQDIQGDRGAAQKVVQSLPAEIANLKHDLAATDSDNGQIRGYEAQLRADLNVATTQFSNDQRELTDAIAAHQRSLQLVKDIITSLKQADLNVHHFVEQLSTQTHEYMHEDVEPVTVLVQDAIDSLRLLEEQDQGESVGEAALQEAVGILEQVVAGIQASAKVYTAQLQEDRTEFAALQQATNALIAQFDRQLQLNAQGASLLSTDVQTGQTRLKLVQGALDTLSAQITQLQALLARLHSQQESDAKEYEARVQIRNKELAALESAIAWVNKNMEGVGVAGLCNPKSSACERCLKDTHCAKGYECGNEGQCVEVTKHEIYGSADETTTLKLSCPAGQTIGQVAFASYGLPDGTTISPKCHAPSSVSVAQAQCLHRTSCSIQAGNSVFGDPCVGTRKHLNVALICTAALVPMSAPPLTHAPAQPQQQSHEIFGSADETTTLALSCPSGQTVSAVAFASYGLPDRTTISPKCHAPSSAAVAQQACLHRPSCSIQAANSVFGDPCYGTRKHLNLALICSGPAPAPSQPQTHEIFGSADETTTLALSCPAGQTVSAVAFASYGLPEGGMISSKCHASSSAAVAQQACLHRPSCSIQAVNSVFGDPCYGIRKHLNVALICSN</sequence>
<dbReference type="InterPro" id="IPR043159">
    <property type="entry name" value="Lectin_gal-bd_sf"/>
</dbReference>
<dbReference type="STRING" id="37360.A0A0G4J1T2"/>
<dbReference type="Gene3D" id="2.60.120.740">
    <property type="match status" value="3"/>
</dbReference>